<dbReference type="InterPro" id="IPR017972">
    <property type="entry name" value="Cyt_P450_CS"/>
</dbReference>
<feature type="binding site" description="axial binding residue" evidence="8">
    <location>
        <position position="439"/>
    </location>
    <ligand>
        <name>heme</name>
        <dbReference type="ChEBI" id="CHEBI:30413"/>
    </ligand>
    <ligandPart>
        <name>Fe</name>
        <dbReference type="ChEBI" id="CHEBI:18248"/>
    </ligandPart>
</feature>
<evidence type="ECO:0000256" key="8">
    <source>
        <dbReference type="PIRSR" id="PIRSR602403-1"/>
    </source>
</evidence>
<evidence type="ECO:0000256" key="2">
    <source>
        <dbReference type="ARBA" id="ARBA00010617"/>
    </source>
</evidence>
<dbReference type="EMBL" id="CAJPIJ010000098">
    <property type="protein sequence ID" value="CAG1974856.1"/>
    <property type="molecule type" value="Genomic_DNA"/>
</dbReference>
<evidence type="ECO:0000256" key="5">
    <source>
        <dbReference type="ARBA" id="ARBA00023002"/>
    </source>
</evidence>
<evidence type="ECO:0000256" key="1">
    <source>
        <dbReference type="ARBA" id="ARBA00001971"/>
    </source>
</evidence>
<reference evidence="10" key="1">
    <citation type="submission" date="2021-03" db="EMBL/GenBank/DDBJ databases">
        <authorList>
            <person name="Alouane T."/>
            <person name="Langin T."/>
            <person name="Bonhomme L."/>
        </authorList>
    </citation>
    <scope>NUCLEOTIDE SEQUENCE</scope>
    <source>
        <strain evidence="10">MDC_Fg202</strain>
    </source>
</reference>
<dbReference type="GO" id="GO:0004497">
    <property type="term" value="F:monooxygenase activity"/>
    <property type="evidence" value="ECO:0007669"/>
    <property type="project" value="UniProtKB-KW"/>
</dbReference>
<evidence type="ECO:0000313" key="11">
    <source>
        <dbReference type="Proteomes" id="UP000746612"/>
    </source>
</evidence>
<dbReference type="InterPro" id="IPR001128">
    <property type="entry name" value="Cyt_P450"/>
</dbReference>
<dbReference type="PRINTS" id="PR00465">
    <property type="entry name" value="EP450IV"/>
</dbReference>
<dbReference type="PROSITE" id="PS00086">
    <property type="entry name" value="CYTOCHROME_P450"/>
    <property type="match status" value="1"/>
</dbReference>
<dbReference type="Proteomes" id="UP000746612">
    <property type="component" value="Unassembled WGS sequence"/>
</dbReference>
<keyword evidence="7 9" id="KW-0503">Monooxygenase</keyword>
<evidence type="ECO:0000256" key="4">
    <source>
        <dbReference type="ARBA" id="ARBA00022723"/>
    </source>
</evidence>
<evidence type="ECO:0000256" key="7">
    <source>
        <dbReference type="ARBA" id="ARBA00023033"/>
    </source>
</evidence>
<evidence type="ECO:0000313" key="10">
    <source>
        <dbReference type="EMBL" id="CAG1974856.1"/>
    </source>
</evidence>
<dbReference type="InterPro" id="IPR036396">
    <property type="entry name" value="Cyt_P450_sf"/>
</dbReference>
<dbReference type="Gene3D" id="1.10.630.10">
    <property type="entry name" value="Cytochrome P450"/>
    <property type="match status" value="1"/>
</dbReference>
<dbReference type="GO" id="GO:0005506">
    <property type="term" value="F:iron ion binding"/>
    <property type="evidence" value="ECO:0007669"/>
    <property type="project" value="InterPro"/>
</dbReference>
<dbReference type="InterPro" id="IPR002403">
    <property type="entry name" value="Cyt_P450_E_grp-IV"/>
</dbReference>
<evidence type="ECO:0008006" key="12">
    <source>
        <dbReference type="Google" id="ProtNLM"/>
    </source>
</evidence>
<dbReference type="CDD" id="cd11041">
    <property type="entry name" value="CYP503A1-like"/>
    <property type="match status" value="1"/>
</dbReference>
<keyword evidence="3 8" id="KW-0349">Heme</keyword>
<accession>A0A9N8NGY9</accession>
<dbReference type="PANTHER" id="PTHR46206">
    <property type="entry name" value="CYTOCHROME P450"/>
    <property type="match status" value="1"/>
</dbReference>
<comment type="similarity">
    <text evidence="2 9">Belongs to the cytochrome P450 family.</text>
</comment>
<protein>
    <recommendedName>
        <fullName evidence="12">Cytochrome P450</fullName>
    </recommendedName>
</protein>
<comment type="caution">
    <text evidence="10">The sequence shown here is derived from an EMBL/GenBank/DDBJ whole genome shotgun (WGS) entry which is preliminary data.</text>
</comment>
<dbReference type="Pfam" id="PF00067">
    <property type="entry name" value="p450"/>
    <property type="match status" value="1"/>
</dbReference>
<organism evidence="10 11">
    <name type="scientific">Gibberella zeae</name>
    <name type="common">Wheat head blight fungus</name>
    <name type="synonym">Fusarium graminearum</name>
    <dbReference type="NCBI Taxonomy" id="5518"/>
    <lineage>
        <taxon>Eukaryota</taxon>
        <taxon>Fungi</taxon>
        <taxon>Dikarya</taxon>
        <taxon>Ascomycota</taxon>
        <taxon>Pezizomycotina</taxon>
        <taxon>Sordariomycetes</taxon>
        <taxon>Hypocreomycetidae</taxon>
        <taxon>Hypocreales</taxon>
        <taxon>Nectriaceae</taxon>
        <taxon>Fusarium</taxon>
    </lineage>
</organism>
<sequence>MGVLITPFSILCSLIAVAIGAIIFANKGPKFPVINNYPKDFFHRRANLEYNTNARALLVNGAAKHPKEPFAIRVPNGLKVILPPSHVNWAKNNKDVDHQQLVREDFFASYPGFDVQFVLHHQNRMVINMIQGKLSKTDKTLPVLNEHIQAGLSENWGEDKSWKALDWDNGTTGVISRAAASIFVGPELASDPDWQLVSRTYVTDFFSAVPEMQACHPCLRSVCQWKLPYASACRAGLQRSRDMVNKVVEKRRREAEEAKSQGKEPPAYYDALAWTLENPAAEGFEPGDVQLALAMAALFTTSELFRQVLIEIARRPEYVEPLRKEILDAMPGGNVTAASLPKMQLLDSFMKESQRQIPPLVILERLVIRDTQLPDRTPLKKGTHIAVDGREMLNPESFESPGDFDGYRFYKRREAGDNSSQFVQSSAEHAHFGMGRHQCPGRFFAGSELKLCLAQILLKYHLRLKDGYEPRTMEFGFMSVCDPFAQLE</sequence>
<dbReference type="GO" id="GO:0016705">
    <property type="term" value="F:oxidoreductase activity, acting on paired donors, with incorporation or reduction of molecular oxygen"/>
    <property type="evidence" value="ECO:0007669"/>
    <property type="project" value="InterPro"/>
</dbReference>
<dbReference type="SUPFAM" id="SSF48264">
    <property type="entry name" value="Cytochrome P450"/>
    <property type="match status" value="1"/>
</dbReference>
<proteinExistence type="inferred from homology"/>
<name>A0A9N8NGY9_GIBZA</name>
<dbReference type="GO" id="GO:0020037">
    <property type="term" value="F:heme binding"/>
    <property type="evidence" value="ECO:0007669"/>
    <property type="project" value="InterPro"/>
</dbReference>
<evidence type="ECO:0000256" key="9">
    <source>
        <dbReference type="RuleBase" id="RU000461"/>
    </source>
</evidence>
<dbReference type="AlphaFoldDB" id="A0A9N8NGY9"/>
<keyword evidence="5 9" id="KW-0560">Oxidoreductase</keyword>
<dbReference type="PANTHER" id="PTHR46206:SF2">
    <property type="entry name" value="CYTOCHROME P450 MONOOXYGENASE AUSG-RELATED"/>
    <property type="match status" value="1"/>
</dbReference>
<evidence type="ECO:0000256" key="6">
    <source>
        <dbReference type="ARBA" id="ARBA00023004"/>
    </source>
</evidence>
<gene>
    <name evidence="10" type="ORF">MDCFG202_LOCUS140266</name>
</gene>
<feature type="non-terminal residue" evidence="10">
    <location>
        <position position="1"/>
    </location>
</feature>
<comment type="cofactor">
    <cofactor evidence="1 8">
        <name>heme</name>
        <dbReference type="ChEBI" id="CHEBI:30413"/>
    </cofactor>
</comment>
<evidence type="ECO:0000256" key="3">
    <source>
        <dbReference type="ARBA" id="ARBA00022617"/>
    </source>
</evidence>
<keyword evidence="4 8" id="KW-0479">Metal-binding</keyword>
<keyword evidence="6 8" id="KW-0408">Iron</keyword>